<keyword evidence="2" id="KW-0813">Transport</keyword>
<proteinExistence type="inferred from homology"/>
<evidence type="ECO:0000256" key="1">
    <source>
        <dbReference type="ARBA" id="ARBA00010883"/>
    </source>
</evidence>
<evidence type="ECO:0000256" key="2">
    <source>
        <dbReference type="ARBA" id="ARBA00022448"/>
    </source>
</evidence>
<dbReference type="Pfam" id="PF00787">
    <property type="entry name" value="PX"/>
    <property type="match status" value="1"/>
</dbReference>
<evidence type="ECO:0000256" key="4">
    <source>
        <dbReference type="SAM" id="Coils"/>
    </source>
</evidence>
<dbReference type="InterPro" id="IPR027267">
    <property type="entry name" value="AH/BAR_dom_sf"/>
</dbReference>
<name>A0A8C2AEG3_CYPCA</name>
<dbReference type="InterPro" id="IPR015404">
    <property type="entry name" value="Vps5_C"/>
</dbReference>
<dbReference type="GO" id="GO:0000407">
    <property type="term" value="C:phagophore assembly site"/>
    <property type="evidence" value="ECO:0007669"/>
    <property type="project" value="TreeGrafter"/>
</dbReference>
<evidence type="ECO:0000256" key="3">
    <source>
        <dbReference type="ARBA" id="ARBA00022927"/>
    </source>
</evidence>
<dbReference type="CDD" id="cd07284">
    <property type="entry name" value="PX_SNX7"/>
    <property type="match status" value="1"/>
</dbReference>
<dbReference type="Ensembl" id="ENSCCRT00015107025.1">
    <property type="protein sequence ID" value="ENSCCRP00015103683.1"/>
    <property type="gene ID" value="ENSCCRG00015041383.1"/>
</dbReference>
<protein>
    <submittedName>
        <fullName evidence="6">Sorting nexin 7</fullName>
    </submittedName>
</protein>
<dbReference type="PANTHER" id="PTHR45949:SF3">
    <property type="entry name" value="SORTING NEXIN-7"/>
    <property type="match status" value="1"/>
</dbReference>
<evidence type="ECO:0000313" key="6">
    <source>
        <dbReference type="Ensembl" id="ENSCCRP00015103683.1"/>
    </source>
</evidence>
<dbReference type="InterPro" id="IPR036871">
    <property type="entry name" value="PX_dom_sf"/>
</dbReference>
<sequence length="437" mass="49875">MSASVVDNTVSSGNSSVAIPTDISGQILDLDEDDDLEVFSKDTSTTQTDGSSFNASMQTSPASMINQYKFEEEEEDADTKDIFVTVDNPESHVTAIETYITYRVETKTTRGEFDSSEFEVRRRYQDFLWLKGRLEEAHPTLIVHPLPEKFVMKGMVERFNEDFIETRRRALHKFLNKIAEHPIFSSSEDFKIFLTAGSGELTSHKKQGPGFLSRMGETVKAVAAAVRGVRNRPQEFTDMQEYAEAFSQKISSLDKVTQRIVREQKEYLEELKECGPTYALWSQSEEELAEPLKNVAGCVDNCCKETEEQVKHLNDHLIPVLHEYVLCADTLKAVLRRRDNIQADFEGKTEALATKKADRDAMRDELDKAEDRLEWANNALKTDWTRWQKVMRTDLRSAFIDTAERNVSYYEKCLAVWESFLQSQRTDAEGNGNVDSS</sequence>
<dbReference type="InterPro" id="IPR001683">
    <property type="entry name" value="PX_dom"/>
</dbReference>
<evidence type="ECO:0000313" key="7">
    <source>
        <dbReference type="Proteomes" id="UP000694700"/>
    </source>
</evidence>
<evidence type="ECO:0000259" key="5">
    <source>
        <dbReference type="PROSITE" id="PS50195"/>
    </source>
</evidence>
<dbReference type="InterPro" id="IPR042130">
    <property type="entry name" value="PX_SNX7"/>
</dbReference>
<dbReference type="GO" id="GO:0015031">
    <property type="term" value="P:protein transport"/>
    <property type="evidence" value="ECO:0007669"/>
    <property type="project" value="UniProtKB-KW"/>
</dbReference>
<accession>A0A8C2AEG3</accession>
<dbReference type="Gene3D" id="3.30.1520.10">
    <property type="entry name" value="Phox-like domain"/>
    <property type="match status" value="1"/>
</dbReference>
<dbReference type="Gene3D" id="1.20.1270.60">
    <property type="entry name" value="Arfaptin homology (AH) domain/BAR domain"/>
    <property type="match status" value="1"/>
</dbReference>
<dbReference type="GO" id="GO:0032456">
    <property type="term" value="P:endocytic recycling"/>
    <property type="evidence" value="ECO:0007669"/>
    <property type="project" value="TreeGrafter"/>
</dbReference>
<dbReference type="GO" id="GO:0061709">
    <property type="term" value="P:reticulophagy"/>
    <property type="evidence" value="ECO:0007669"/>
    <property type="project" value="TreeGrafter"/>
</dbReference>
<dbReference type="GO" id="GO:0000422">
    <property type="term" value="P:autophagy of mitochondrion"/>
    <property type="evidence" value="ECO:0007669"/>
    <property type="project" value="TreeGrafter"/>
</dbReference>
<dbReference type="SMART" id="SM00312">
    <property type="entry name" value="PX"/>
    <property type="match status" value="1"/>
</dbReference>
<feature type="domain" description="PX" evidence="5">
    <location>
        <begin position="80"/>
        <end position="201"/>
    </location>
</feature>
<dbReference type="GO" id="GO:0035091">
    <property type="term" value="F:phosphatidylinositol binding"/>
    <property type="evidence" value="ECO:0007669"/>
    <property type="project" value="InterPro"/>
</dbReference>
<keyword evidence="4" id="KW-0175">Coiled coil</keyword>
<keyword evidence="3" id="KW-0653">Protein transport</keyword>
<dbReference type="AlphaFoldDB" id="A0A8C2AEG3"/>
<dbReference type="PROSITE" id="PS50195">
    <property type="entry name" value="PX"/>
    <property type="match status" value="1"/>
</dbReference>
<organism evidence="6 7">
    <name type="scientific">Cyprinus carpio</name>
    <name type="common">Common carp</name>
    <dbReference type="NCBI Taxonomy" id="7962"/>
    <lineage>
        <taxon>Eukaryota</taxon>
        <taxon>Metazoa</taxon>
        <taxon>Chordata</taxon>
        <taxon>Craniata</taxon>
        <taxon>Vertebrata</taxon>
        <taxon>Euteleostomi</taxon>
        <taxon>Actinopterygii</taxon>
        <taxon>Neopterygii</taxon>
        <taxon>Teleostei</taxon>
        <taxon>Ostariophysi</taxon>
        <taxon>Cypriniformes</taxon>
        <taxon>Cyprinidae</taxon>
        <taxon>Cyprininae</taxon>
        <taxon>Cyprinus</taxon>
    </lineage>
</organism>
<dbReference type="SUPFAM" id="SSF64268">
    <property type="entry name" value="PX domain"/>
    <property type="match status" value="1"/>
</dbReference>
<comment type="similarity">
    <text evidence="1">Belongs to the sorting nexin family.</text>
</comment>
<feature type="coiled-coil region" evidence="4">
    <location>
        <begin position="352"/>
        <end position="379"/>
    </location>
</feature>
<dbReference type="SUPFAM" id="SSF103657">
    <property type="entry name" value="BAR/IMD domain-like"/>
    <property type="match status" value="1"/>
</dbReference>
<dbReference type="PANTHER" id="PTHR45949">
    <property type="entry name" value="SORTING NEXIN-4"/>
    <property type="match status" value="1"/>
</dbReference>
<dbReference type="Proteomes" id="UP000694700">
    <property type="component" value="Unplaced"/>
</dbReference>
<dbReference type="GO" id="GO:0034727">
    <property type="term" value="P:piecemeal microautophagy of the nucleus"/>
    <property type="evidence" value="ECO:0007669"/>
    <property type="project" value="TreeGrafter"/>
</dbReference>
<reference evidence="6" key="1">
    <citation type="submission" date="2025-08" db="UniProtKB">
        <authorList>
            <consortium name="Ensembl"/>
        </authorList>
    </citation>
    <scope>IDENTIFICATION</scope>
</reference>
<dbReference type="Pfam" id="PF09325">
    <property type="entry name" value="Vps5"/>
    <property type="match status" value="1"/>
</dbReference>
<dbReference type="GO" id="GO:0005769">
    <property type="term" value="C:early endosome"/>
    <property type="evidence" value="ECO:0007669"/>
    <property type="project" value="TreeGrafter"/>
</dbReference>